<evidence type="ECO:0000313" key="2">
    <source>
        <dbReference type="EMBL" id="AVH25920.1"/>
    </source>
</evidence>
<gene>
    <name evidence="2" type="ORF">AL468_01240</name>
</gene>
<keyword evidence="1" id="KW-0812">Transmembrane</keyword>
<keyword evidence="3" id="KW-1185">Reference proteome</keyword>
<accession>A0ABN5HFZ8</accession>
<dbReference type="EMBL" id="CP014134">
    <property type="protein sequence ID" value="AVH25920.1"/>
    <property type="molecule type" value="Genomic_DNA"/>
</dbReference>
<name>A0ABN5HFZ8_9VIBR</name>
<keyword evidence="1" id="KW-1133">Transmembrane helix</keyword>
<protein>
    <submittedName>
        <fullName evidence="2">DUF3265 domain-containing protein</fullName>
    </submittedName>
</protein>
<proteinExistence type="predicted"/>
<evidence type="ECO:0000313" key="3">
    <source>
        <dbReference type="Proteomes" id="UP000237665"/>
    </source>
</evidence>
<feature type="transmembrane region" description="Helical" evidence="1">
    <location>
        <begin position="20"/>
        <end position="39"/>
    </location>
</feature>
<organism evidence="2 3">
    <name type="scientific">Vibrio diabolicus</name>
    <dbReference type="NCBI Taxonomy" id="50719"/>
    <lineage>
        <taxon>Bacteria</taxon>
        <taxon>Pseudomonadati</taxon>
        <taxon>Pseudomonadota</taxon>
        <taxon>Gammaproteobacteria</taxon>
        <taxon>Vibrionales</taxon>
        <taxon>Vibrionaceae</taxon>
        <taxon>Vibrio</taxon>
        <taxon>Vibrio diabolicus subgroup</taxon>
    </lineage>
</organism>
<reference evidence="3" key="1">
    <citation type="submission" date="2017-12" db="EMBL/GenBank/DDBJ databases">
        <title>FDA dAtabase for Regulatory Grade micrObial Sequences (FDA-ARGOS): Supporting development and validation of Infectious Disease Dx tests.</title>
        <authorList>
            <person name="Hoffmann M."/>
            <person name="Allard M."/>
            <person name="Evans P."/>
            <person name="Brown E."/>
            <person name="Tallon L.J."/>
            <person name="Sadzewicz L."/>
            <person name="Sengamalay N."/>
            <person name="Ott S."/>
            <person name="Godinez A."/>
            <person name="Nagaraj S."/>
            <person name="Vavikolanu K."/>
            <person name="Aluvathingal J."/>
            <person name="Nadendla S."/>
            <person name="Hobson J."/>
            <person name="Sichtig H."/>
        </authorList>
    </citation>
    <scope>NUCLEOTIDE SEQUENCE [LARGE SCALE GENOMIC DNA]</scope>
    <source>
        <strain evidence="3">LMG 3418</strain>
    </source>
</reference>
<evidence type="ECO:0000256" key="1">
    <source>
        <dbReference type="SAM" id="Phobius"/>
    </source>
</evidence>
<dbReference type="Proteomes" id="UP000237665">
    <property type="component" value="Chromosome 1"/>
</dbReference>
<sequence length="40" mass="4465">MSKNLTNCSRGIRNAWHFYYALNLVIKVVCGNIGIALLTP</sequence>
<keyword evidence="1" id="KW-0472">Membrane</keyword>